<evidence type="ECO:0000256" key="9">
    <source>
        <dbReference type="ARBA" id="ARBA00023224"/>
    </source>
</evidence>
<keyword evidence="7 10" id="KW-0472">Membrane</keyword>
<evidence type="ECO:0000256" key="2">
    <source>
        <dbReference type="ARBA" id="ARBA00022475"/>
    </source>
</evidence>
<name>A0A1S5VFL7_9HYME</name>
<evidence type="ECO:0000256" key="6">
    <source>
        <dbReference type="ARBA" id="ARBA00022989"/>
    </source>
</evidence>
<evidence type="ECO:0000256" key="10">
    <source>
        <dbReference type="RuleBase" id="RU351113"/>
    </source>
</evidence>
<keyword evidence="5 10" id="KW-0552">Olfaction</keyword>
<proteinExistence type="evidence at transcript level"/>
<protein>
    <recommendedName>
        <fullName evidence="10">Odorant receptor</fullName>
    </recommendedName>
</protein>
<feature type="transmembrane region" description="Helical" evidence="10">
    <location>
        <begin position="188"/>
        <end position="211"/>
    </location>
</feature>
<keyword evidence="9 10" id="KW-0807">Transducer</keyword>
<evidence type="ECO:0000256" key="7">
    <source>
        <dbReference type="ARBA" id="ARBA00023136"/>
    </source>
</evidence>
<comment type="caution">
    <text evidence="10">Lacks conserved residue(s) required for the propagation of feature annotation.</text>
</comment>
<evidence type="ECO:0000256" key="4">
    <source>
        <dbReference type="ARBA" id="ARBA00022692"/>
    </source>
</evidence>
<feature type="transmembrane region" description="Helical" evidence="10">
    <location>
        <begin position="130"/>
        <end position="151"/>
    </location>
</feature>
<keyword evidence="4 10" id="KW-0812">Transmembrane</keyword>
<keyword evidence="2" id="KW-1003">Cell membrane</keyword>
<dbReference type="PANTHER" id="PTHR21137:SF35">
    <property type="entry name" value="ODORANT RECEPTOR 19A-RELATED"/>
    <property type="match status" value="1"/>
</dbReference>
<organism evidence="11">
    <name type="scientific">Meteorus pulchricornis</name>
    <dbReference type="NCBI Taxonomy" id="51522"/>
    <lineage>
        <taxon>Eukaryota</taxon>
        <taxon>Metazoa</taxon>
        <taxon>Ecdysozoa</taxon>
        <taxon>Arthropoda</taxon>
        <taxon>Hexapoda</taxon>
        <taxon>Insecta</taxon>
        <taxon>Pterygota</taxon>
        <taxon>Neoptera</taxon>
        <taxon>Endopterygota</taxon>
        <taxon>Hymenoptera</taxon>
        <taxon>Apocrita</taxon>
        <taxon>Ichneumonoidea</taxon>
        <taxon>Braconidae</taxon>
        <taxon>Meteorinae</taxon>
        <taxon>Meteorus</taxon>
    </lineage>
</organism>
<dbReference type="GO" id="GO:0005886">
    <property type="term" value="C:plasma membrane"/>
    <property type="evidence" value="ECO:0007669"/>
    <property type="project" value="UniProtKB-SubCell"/>
</dbReference>
<dbReference type="InterPro" id="IPR004117">
    <property type="entry name" value="7tm6_olfct_rcpt"/>
</dbReference>
<evidence type="ECO:0000313" key="11">
    <source>
        <dbReference type="EMBL" id="AQN78435.1"/>
    </source>
</evidence>
<dbReference type="Pfam" id="PF02949">
    <property type="entry name" value="7tm_6"/>
    <property type="match status" value="1"/>
</dbReference>
<feature type="transmembrane region" description="Helical" evidence="10">
    <location>
        <begin position="69"/>
        <end position="87"/>
    </location>
</feature>
<dbReference type="PANTHER" id="PTHR21137">
    <property type="entry name" value="ODORANT RECEPTOR"/>
    <property type="match status" value="1"/>
</dbReference>
<evidence type="ECO:0000256" key="1">
    <source>
        <dbReference type="ARBA" id="ARBA00004651"/>
    </source>
</evidence>
<dbReference type="GO" id="GO:0004984">
    <property type="term" value="F:olfactory receptor activity"/>
    <property type="evidence" value="ECO:0007669"/>
    <property type="project" value="InterPro"/>
</dbReference>
<dbReference type="GO" id="GO:0007165">
    <property type="term" value="P:signal transduction"/>
    <property type="evidence" value="ECO:0007669"/>
    <property type="project" value="UniProtKB-KW"/>
</dbReference>
<keyword evidence="8 10" id="KW-0675">Receptor</keyword>
<dbReference type="GO" id="GO:0005549">
    <property type="term" value="F:odorant binding"/>
    <property type="evidence" value="ECO:0007669"/>
    <property type="project" value="InterPro"/>
</dbReference>
<dbReference type="EMBL" id="KY445500">
    <property type="protein sequence ID" value="AQN78435.1"/>
    <property type="molecule type" value="mRNA"/>
</dbReference>
<accession>A0A1S5VFL7</accession>
<keyword evidence="6 10" id="KW-1133">Transmembrane helix</keyword>
<feature type="transmembrane region" description="Helical" evidence="10">
    <location>
        <begin position="40"/>
        <end position="63"/>
    </location>
</feature>
<feature type="transmembrane region" description="Helical" evidence="10">
    <location>
        <begin position="358"/>
        <end position="380"/>
    </location>
</feature>
<comment type="similarity">
    <text evidence="10">Belongs to the insect chemoreceptor superfamily. Heteromeric odorant receptor channel (TC 1.A.69) family.</text>
</comment>
<keyword evidence="3 10" id="KW-0716">Sensory transduction</keyword>
<evidence type="ECO:0000256" key="8">
    <source>
        <dbReference type="ARBA" id="ARBA00023170"/>
    </source>
</evidence>
<feature type="transmembrane region" description="Helical" evidence="10">
    <location>
        <begin position="327"/>
        <end position="352"/>
    </location>
</feature>
<evidence type="ECO:0000256" key="3">
    <source>
        <dbReference type="ARBA" id="ARBA00022606"/>
    </source>
</evidence>
<dbReference type="AlphaFoldDB" id="A0A1S5VFL7"/>
<comment type="subcellular location">
    <subcellularLocation>
        <location evidence="1 10">Cell membrane</location>
        <topology evidence="1 10">Multi-pass membrane protein</topology>
    </subcellularLocation>
</comment>
<sequence>MSDVKGIRNHFSLQILRFFMHLVGMWPVKNMREQLISDILLFYIAMVVILALMIETLDFYYSWGDLHAISYNAPTTITVAIEVLKLTKFMVNRSEVMSFNAYTEKTFWKQTYSPEEYQILNKCNRQSLKIVATHIFLMMCVVWMNLSIAIVESVGKNMSDRTLPFNLYFNLPFAETPYYEAAFVFESAAAMGVGICTTSFAGFLCTTNLYAAAQFKILQRKIEMTCYNNATGIVRTEYSARNNSPSADWWTLNPVIGLDKTDQTNFAKDIGKNENFYLSRLEVANKKNITADNARFENKNKETFALLRDCIIQHQRLIHYMERVENLFSTIMLAQALGSILEICFSGFQILLGVGNSIMRTTLSVQFLIAAMVQLLLFSWSSHEIIIESQEIAEAAYRACWYGLEYTDEGKAFRQSLLIIIARARKPCILTVGKFAPMSLDTFTSVFNTSISYFTILRQVNEEGMEE</sequence>
<reference evidence="11" key="1">
    <citation type="journal article" date="2017" name="Comp. Biochem. Physiol. Part D Genomics Proteomics">
        <title>Candidate chemosensory genes identified in the endoparasitoid Meteorus pulchricornis (Hymenoptera: Braconidae) by antennal transcriptome analysis.</title>
        <authorList>
            <person name="Sheng S."/>
            <person name="Liao C.W."/>
            <person name="Zheng Y."/>
            <person name="Zhou Y."/>
            <person name="Xu Y."/>
            <person name="Song W.M."/>
            <person name="He P."/>
            <person name="Zhang J."/>
            <person name="Wu F.A."/>
        </authorList>
    </citation>
    <scope>NUCLEOTIDE SEQUENCE</scope>
    <source>
        <strain evidence="11">Zhenjiang</strain>
    </source>
</reference>
<evidence type="ECO:0000256" key="5">
    <source>
        <dbReference type="ARBA" id="ARBA00022725"/>
    </source>
</evidence>